<dbReference type="Pfam" id="PF01473">
    <property type="entry name" value="Choline_bind_1"/>
    <property type="match status" value="2"/>
</dbReference>
<gene>
    <name evidence="3" type="ORF">IAA17_02180</name>
</gene>
<evidence type="ECO:0000313" key="3">
    <source>
        <dbReference type="EMBL" id="HIZ78589.1"/>
    </source>
</evidence>
<name>A0A9D2GF61_9FIRM</name>
<dbReference type="PROSITE" id="PS51170">
    <property type="entry name" value="CW"/>
    <property type="match status" value="1"/>
</dbReference>
<sequence length="291" mass="33095">MKVMTGREKKYLAVILAAAALAFLPEPKLQALAGWETDGEGNWSYREEDGSLLHGWVRDGGRWYYLDENGLMLSNELRHIDGISYRFFRDGRLAASTYVGLSYFNPDGLRDQAHDIRVIGKRSPENWEKDEITDSVSFVPACWMDRLTEKGWELMFYTDRDFLAAPDTDLGVYYVGHELDTAYRKLKFTDPSELTRGIGEFIGYELGLYRPGDERMAALRADQVAVETLFPIPDIYGEDDPFYFGVLCQLYWDSGTTEELKREAPGAWELLGELLGEKTGSGGISDEEETR</sequence>
<dbReference type="AlphaFoldDB" id="A0A9D2GF61"/>
<dbReference type="SUPFAM" id="SSF69360">
    <property type="entry name" value="Cell wall binding repeat"/>
    <property type="match status" value="1"/>
</dbReference>
<dbReference type="EMBL" id="DXBC01000036">
    <property type="protein sequence ID" value="HIZ78589.1"/>
    <property type="molecule type" value="Genomic_DNA"/>
</dbReference>
<proteinExistence type="predicted"/>
<evidence type="ECO:0000313" key="4">
    <source>
        <dbReference type="Proteomes" id="UP000824101"/>
    </source>
</evidence>
<reference evidence="3" key="1">
    <citation type="journal article" date="2021" name="PeerJ">
        <title>Extensive microbial diversity within the chicken gut microbiome revealed by metagenomics and culture.</title>
        <authorList>
            <person name="Gilroy R."/>
            <person name="Ravi A."/>
            <person name="Getino M."/>
            <person name="Pursley I."/>
            <person name="Horton D.L."/>
            <person name="Alikhan N.F."/>
            <person name="Baker D."/>
            <person name="Gharbi K."/>
            <person name="Hall N."/>
            <person name="Watson M."/>
            <person name="Adriaenssens E.M."/>
            <person name="Foster-Nyarko E."/>
            <person name="Jarju S."/>
            <person name="Secka A."/>
            <person name="Antonio M."/>
            <person name="Oren A."/>
            <person name="Chaudhuri R.R."/>
            <person name="La Ragione R."/>
            <person name="Hildebrand F."/>
            <person name="Pallen M.J."/>
        </authorList>
    </citation>
    <scope>NUCLEOTIDE SEQUENCE</scope>
    <source>
        <strain evidence="3">ChiBcec1-1093</strain>
    </source>
</reference>
<evidence type="ECO:0008006" key="5">
    <source>
        <dbReference type="Google" id="ProtNLM"/>
    </source>
</evidence>
<evidence type="ECO:0000256" key="2">
    <source>
        <dbReference type="PROSITE-ProRule" id="PRU00591"/>
    </source>
</evidence>
<dbReference type="Gene3D" id="2.10.270.10">
    <property type="entry name" value="Cholin Binding"/>
    <property type="match status" value="1"/>
</dbReference>
<accession>A0A9D2GF61</accession>
<reference evidence="3" key="2">
    <citation type="submission" date="2021-04" db="EMBL/GenBank/DDBJ databases">
        <authorList>
            <person name="Gilroy R."/>
        </authorList>
    </citation>
    <scope>NUCLEOTIDE SEQUENCE</scope>
    <source>
        <strain evidence="3">ChiBcec1-1093</strain>
    </source>
</reference>
<organism evidence="3 4">
    <name type="scientific">Candidatus Lachnoclostridium stercorigallinarum</name>
    <dbReference type="NCBI Taxonomy" id="2838634"/>
    <lineage>
        <taxon>Bacteria</taxon>
        <taxon>Bacillati</taxon>
        <taxon>Bacillota</taxon>
        <taxon>Clostridia</taxon>
        <taxon>Lachnospirales</taxon>
        <taxon>Lachnospiraceae</taxon>
    </lineage>
</organism>
<protein>
    <recommendedName>
        <fullName evidence="5">Cell wall binding repeat-containing protein</fullName>
    </recommendedName>
</protein>
<feature type="repeat" description="Cell wall-binding" evidence="2">
    <location>
        <begin position="53"/>
        <end position="72"/>
    </location>
</feature>
<evidence type="ECO:0000256" key="1">
    <source>
        <dbReference type="ARBA" id="ARBA00022737"/>
    </source>
</evidence>
<comment type="caution">
    <text evidence="3">The sequence shown here is derived from an EMBL/GenBank/DDBJ whole genome shotgun (WGS) entry which is preliminary data.</text>
</comment>
<dbReference type="InterPro" id="IPR018337">
    <property type="entry name" value="Cell_wall/Cho-bd_repeat"/>
</dbReference>
<dbReference type="Proteomes" id="UP000824101">
    <property type="component" value="Unassembled WGS sequence"/>
</dbReference>
<keyword evidence="1" id="KW-0677">Repeat</keyword>